<feature type="region of interest" description="Disordered" evidence="11">
    <location>
        <begin position="1"/>
        <end position="29"/>
    </location>
</feature>
<dbReference type="Gene3D" id="3.90.550.10">
    <property type="entry name" value="Spore Coat Polysaccharide Biosynthesis Protein SpsA, Chain A"/>
    <property type="match status" value="1"/>
</dbReference>
<organism evidence="13 14">
    <name type="scientific">Aspergillus ochraceoroseus IBT 24754</name>
    <dbReference type="NCBI Taxonomy" id="1392256"/>
    <lineage>
        <taxon>Eukaryota</taxon>
        <taxon>Fungi</taxon>
        <taxon>Dikarya</taxon>
        <taxon>Ascomycota</taxon>
        <taxon>Pezizomycotina</taxon>
        <taxon>Eurotiomycetes</taxon>
        <taxon>Eurotiomycetidae</taxon>
        <taxon>Eurotiales</taxon>
        <taxon>Aspergillaceae</taxon>
        <taxon>Aspergillus</taxon>
        <taxon>Aspergillus subgen. Nidulantes</taxon>
    </lineage>
</organism>
<accession>A0A2T5LUB2</accession>
<feature type="repeat" description="Solcar" evidence="10">
    <location>
        <begin position="143"/>
        <end position="232"/>
    </location>
</feature>
<dbReference type="FunFam" id="3.90.550.10:FF:000017">
    <property type="entry name" value="Mannan polymerase II complex ANP1 subunit"/>
    <property type="match status" value="1"/>
</dbReference>
<evidence type="ECO:0000256" key="2">
    <source>
        <dbReference type="ARBA" id="ARBA00004323"/>
    </source>
</evidence>
<evidence type="ECO:0000256" key="7">
    <source>
        <dbReference type="ARBA" id="ARBA00023034"/>
    </source>
</evidence>
<evidence type="ECO:0000256" key="8">
    <source>
        <dbReference type="ARBA" id="ARBA00023136"/>
    </source>
</evidence>
<comment type="similarity">
    <text evidence="9">Belongs to the ANP1/MMN9/VAN1 family.</text>
</comment>
<gene>
    <name evidence="13" type="ORF">P175DRAFT_0516936</name>
</gene>
<keyword evidence="5" id="KW-0735">Signal-anchor</keyword>
<dbReference type="RefSeq" id="XP_040751267.1">
    <property type="nucleotide sequence ID" value="XM_040898940.1"/>
</dbReference>
<evidence type="ECO:0000256" key="1">
    <source>
        <dbReference type="ARBA" id="ARBA00004141"/>
    </source>
</evidence>
<feature type="transmembrane region" description="Helical" evidence="12">
    <location>
        <begin position="244"/>
        <end position="261"/>
    </location>
</feature>
<keyword evidence="8 10" id="KW-0472">Membrane</keyword>
<evidence type="ECO:0000256" key="5">
    <source>
        <dbReference type="ARBA" id="ARBA00022968"/>
    </source>
</evidence>
<feature type="compositionally biased region" description="Low complexity" evidence="11">
    <location>
        <begin position="1"/>
        <end position="14"/>
    </location>
</feature>
<dbReference type="EMBL" id="MSFN02000005">
    <property type="protein sequence ID" value="PTU19875.1"/>
    <property type="molecule type" value="Genomic_DNA"/>
</dbReference>
<dbReference type="PANTHER" id="PTHR43083:SF6">
    <property type="entry name" value="MANNAN POLYMERASE COMPLEXES SUBUNIT MNN9"/>
    <property type="match status" value="1"/>
</dbReference>
<proteinExistence type="inferred from homology"/>
<dbReference type="Proteomes" id="UP000244073">
    <property type="component" value="Unassembled WGS sequence"/>
</dbReference>
<name>A0A2T5LUB2_9EURO</name>
<dbReference type="SUPFAM" id="SSF53448">
    <property type="entry name" value="Nucleotide-diphospho-sugar transferases"/>
    <property type="match status" value="1"/>
</dbReference>
<dbReference type="Pfam" id="PF00153">
    <property type="entry name" value="Mito_carr"/>
    <property type="match status" value="3"/>
</dbReference>
<feature type="repeat" description="Solcar" evidence="10">
    <location>
        <begin position="31"/>
        <end position="116"/>
    </location>
</feature>
<dbReference type="GO" id="GO:0000009">
    <property type="term" value="F:alpha-1,6-mannosyltransferase activity"/>
    <property type="evidence" value="ECO:0007669"/>
    <property type="project" value="TreeGrafter"/>
</dbReference>
<evidence type="ECO:0000313" key="13">
    <source>
        <dbReference type="EMBL" id="PTU19875.1"/>
    </source>
</evidence>
<dbReference type="AlphaFoldDB" id="A0A2T5LUB2"/>
<comment type="caution">
    <text evidence="13">The sequence shown here is derived from an EMBL/GenBank/DDBJ whole genome shotgun (WGS) entry which is preliminary data.</text>
</comment>
<evidence type="ECO:0000256" key="11">
    <source>
        <dbReference type="SAM" id="MobiDB-lite"/>
    </source>
</evidence>
<dbReference type="GO" id="GO:0000032">
    <property type="term" value="P:cell wall mannoprotein biosynthetic process"/>
    <property type="evidence" value="ECO:0007669"/>
    <property type="project" value="TreeGrafter"/>
</dbReference>
<evidence type="ECO:0000256" key="3">
    <source>
        <dbReference type="ARBA" id="ARBA00022692"/>
    </source>
</evidence>
<evidence type="ECO:0000256" key="4">
    <source>
        <dbReference type="ARBA" id="ARBA00022792"/>
    </source>
</evidence>
<feature type="transmembrane region" description="Helical" evidence="12">
    <location>
        <begin position="204"/>
        <end position="224"/>
    </location>
</feature>
<dbReference type="GO" id="GO:0000136">
    <property type="term" value="C:mannan polymerase complex"/>
    <property type="evidence" value="ECO:0007669"/>
    <property type="project" value="TreeGrafter"/>
</dbReference>
<dbReference type="InterPro" id="IPR023395">
    <property type="entry name" value="MCP_dom_sf"/>
</dbReference>
<feature type="region of interest" description="Disordered" evidence="11">
    <location>
        <begin position="514"/>
        <end position="539"/>
    </location>
</feature>
<evidence type="ECO:0000256" key="10">
    <source>
        <dbReference type="PROSITE-ProRule" id="PRU00282"/>
    </source>
</evidence>
<dbReference type="Pfam" id="PF03452">
    <property type="entry name" value="Anp1"/>
    <property type="match status" value="1"/>
</dbReference>
<dbReference type="SUPFAM" id="SSF103506">
    <property type="entry name" value="Mitochondrial carrier"/>
    <property type="match status" value="1"/>
</dbReference>
<evidence type="ECO:0000313" key="14">
    <source>
        <dbReference type="Proteomes" id="UP000244073"/>
    </source>
</evidence>
<dbReference type="InterPro" id="IPR052086">
    <property type="entry name" value="Mannan_Polymerase_Subunit"/>
</dbReference>
<dbReference type="PANTHER" id="PTHR43083">
    <property type="entry name" value="MANNAN POLYMERASE II"/>
    <property type="match status" value="1"/>
</dbReference>
<keyword evidence="6 12" id="KW-1133">Transmembrane helix</keyword>
<dbReference type="PROSITE" id="PS50920">
    <property type="entry name" value="SOLCAR"/>
    <property type="match status" value="3"/>
</dbReference>
<dbReference type="InterPro" id="IPR018108">
    <property type="entry name" value="MCP_transmembrane"/>
</dbReference>
<feature type="repeat" description="Solcar" evidence="10">
    <location>
        <begin position="240"/>
        <end position="333"/>
    </location>
</feature>
<dbReference type="OrthoDB" id="2405412at2759"/>
<comment type="subcellular location">
    <subcellularLocation>
        <location evidence="2">Golgi apparatus membrane</location>
        <topology evidence="2">Single-pass type II membrane protein</topology>
    </subcellularLocation>
    <subcellularLocation>
        <location evidence="1">Membrane</location>
        <topology evidence="1">Multi-pass membrane protein</topology>
    </subcellularLocation>
</comment>
<dbReference type="GO" id="GO:0006487">
    <property type="term" value="P:protein N-linked glycosylation"/>
    <property type="evidence" value="ECO:0007669"/>
    <property type="project" value="TreeGrafter"/>
</dbReference>
<evidence type="ECO:0000256" key="6">
    <source>
        <dbReference type="ARBA" id="ARBA00022989"/>
    </source>
</evidence>
<dbReference type="VEuPathDB" id="FungiDB:P175DRAFT_0516936"/>
<evidence type="ECO:0008006" key="15">
    <source>
        <dbReference type="Google" id="ProtNLM"/>
    </source>
</evidence>
<reference evidence="13 14" key="1">
    <citation type="journal article" date="2018" name="Proc. Natl. Acad. Sci. U.S.A.">
        <title>Linking secondary metabolites to gene clusters through genome sequencing of six diverse Aspergillus species.</title>
        <authorList>
            <person name="Kaerboelling I."/>
            <person name="Vesth T.C."/>
            <person name="Frisvad J.C."/>
            <person name="Nybo J.L."/>
            <person name="Theobald S."/>
            <person name="Kuo A."/>
            <person name="Bowyer P."/>
            <person name="Matsuda Y."/>
            <person name="Mondo S."/>
            <person name="Lyhne E.K."/>
            <person name="Kogle M.E."/>
            <person name="Clum A."/>
            <person name="Lipzen A."/>
            <person name="Salamov A."/>
            <person name="Ngan C.Y."/>
            <person name="Daum C."/>
            <person name="Chiniquy J."/>
            <person name="Barry K."/>
            <person name="LaButti K."/>
            <person name="Haridas S."/>
            <person name="Simmons B.A."/>
            <person name="Magnuson J.K."/>
            <person name="Mortensen U.H."/>
            <person name="Larsen T.O."/>
            <person name="Grigoriev I.V."/>
            <person name="Baker S.E."/>
            <person name="Andersen M.R."/>
        </authorList>
    </citation>
    <scope>NUCLEOTIDE SEQUENCE [LARGE SCALE GENOMIC DNA]</scope>
    <source>
        <strain evidence="13 14">IBT 24754</strain>
    </source>
</reference>
<protein>
    <recommendedName>
        <fullName evidence="15">Mitochondrial thiamine pyrophosphate carrier 1</fullName>
    </recommendedName>
</protein>
<evidence type="ECO:0000256" key="9">
    <source>
        <dbReference type="ARBA" id="ARBA00037964"/>
    </source>
</evidence>
<evidence type="ECO:0000256" key="12">
    <source>
        <dbReference type="SAM" id="Phobius"/>
    </source>
</evidence>
<dbReference type="GeneID" id="63815822"/>
<dbReference type="Gene3D" id="1.50.40.10">
    <property type="entry name" value="Mitochondrial carrier domain"/>
    <property type="match status" value="2"/>
</dbReference>
<keyword evidence="4" id="KW-0496">Mitochondrion</keyword>
<keyword evidence="3 10" id="KW-0812">Transmembrane</keyword>
<dbReference type="InterPro" id="IPR029044">
    <property type="entry name" value="Nucleotide-diphossugar_trans"/>
</dbReference>
<keyword evidence="4" id="KW-0999">Mitochondrion inner membrane</keyword>
<sequence length="718" mass="79777">MSSSPASLSTSPTSEMDAPESSQKKTTTTSKRDYKGFVAGVFSGIAKLSVGHPFDTVKVRLQTSQDAHFKGPLDCLLQTVRNEGVSGLYKGATPPLVGWMVMDSIMLGSLTLYRRLLLENVFSTPGIRAITPFAARQQDPHTLPSFGHGIAGIMAGTTVSFIAAPVEHVKARLQIQYAADKAKRLYSGPMDCSRKILRTHGISGLYRGLFATILFRSFFFFWWGSYDVLSRMMKERTTLSAPAINFWAGGISAQIFWITSYPSDVVKQRLMTDPMGGALGDGQRRFQWWKDAAVAVYQERGWRGYWRGFVPCFLRAFPANAMALVAFEGVMRMAVARTMRRTSPITLLLAALLAFGFLFFLLSPSTTPSSSAAAAAAAAADISSKDFRLGDTADHPLSPPTKPFIPPSIRDDGHQPPPPVVHYNLNSLTSSSDAASRGERVLVLTPLTRFYQGYWDNLVRFNYPHELISLGFIIPHTKEGDAATAALEAAISKTQSGPIPNRFASISILRQDFEPPLQSQSEKERHKMANQKKRRESMSRARNSLLFTTLGPATSWVLWLDSDIVETPNTLIQDLTSHNRPVIVPNCYQRYYNTDDKKMDVRPYDYNSWIDSPIAQSLAAKMEPDEILLEGYAEMPTYRTLMAYLADTANPNPRRVINLDGVGGTALMVKADVHRDGAMFPAFSFFHLVETEGFAKMAKRLGYTVHGLPDYFVYHYNE</sequence>
<keyword evidence="7" id="KW-0333">Golgi apparatus</keyword>
<feature type="transmembrane region" description="Helical" evidence="12">
    <location>
        <begin position="342"/>
        <end position="362"/>
    </location>
</feature>